<dbReference type="CDD" id="cd00229">
    <property type="entry name" value="SGNH_hydrolase"/>
    <property type="match status" value="1"/>
</dbReference>
<organism evidence="2">
    <name type="scientific">bioreactor metagenome</name>
    <dbReference type="NCBI Taxonomy" id="1076179"/>
    <lineage>
        <taxon>unclassified sequences</taxon>
        <taxon>metagenomes</taxon>
        <taxon>ecological metagenomes</taxon>
    </lineage>
</organism>
<sequence length="247" mass="28458">MSQLTEKLCIFERIAAGKNVHILALGSSNTEHFMVGAHWFDYVSMGFMHKFRRWTDDRSSVDNPALCLNAGTSNNTTGELLARFDRDVAPFRPDLVILTAGINDANPNRNVSPETFRRNLVELRERTNALGGDMLFQTYYACDLERLQQRRPDWAANYLPYTAITREVAGEYLNDNFTRWERLRQYDAEAFRLLMRDDLHLNPAGNAVIGLDLIRLLELKLPEENLPWIRDGVFARMAMDLLERMAS</sequence>
<feature type="domain" description="SGNH hydrolase-type esterase" evidence="1">
    <location>
        <begin position="24"/>
        <end position="207"/>
    </location>
</feature>
<evidence type="ECO:0000313" key="2">
    <source>
        <dbReference type="EMBL" id="MPM87969.1"/>
    </source>
</evidence>
<gene>
    <name evidence="2" type="ORF">SDC9_135070</name>
</gene>
<evidence type="ECO:0000259" key="1">
    <source>
        <dbReference type="Pfam" id="PF13472"/>
    </source>
</evidence>
<proteinExistence type="predicted"/>
<reference evidence="2" key="1">
    <citation type="submission" date="2019-08" db="EMBL/GenBank/DDBJ databases">
        <authorList>
            <person name="Kucharzyk K."/>
            <person name="Murdoch R.W."/>
            <person name="Higgins S."/>
            <person name="Loffler F."/>
        </authorList>
    </citation>
    <scope>NUCLEOTIDE SEQUENCE</scope>
</reference>
<dbReference type="GO" id="GO:0004622">
    <property type="term" value="F:phosphatidylcholine lysophospholipase activity"/>
    <property type="evidence" value="ECO:0007669"/>
    <property type="project" value="TreeGrafter"/>
</dbReference>
<dbReference type="InterPro" id="IPR051532">
    <property type="entry name" value="Ester_Hydrolysis_Enzymes"/>
</dbReference>
<name>A0A645DFC8_9ZZZZ</name>
<comment type="caution">
    <text evidence="2">The sequence shown here is derived from an EMBL/GenBank/DDBJ whole genome shotgun (WGS) entry which is preliminary data.</text>
</comment>
<dbReference type="Gene3D" id="3.40.50.1110">
    <property type="entry name" value="SGNH hydrolase"/>
    <property type="match status" value="1"/>
</dbReference>
<accession>A0A645DFC8</accession>
<dbReference type="AlphaFoldDB" id="A0A645DFC8"/>
<protein>
    <recommendedName>
        <fullName evidence="1">SGNH hydrolase-type esterase domain-containing protein</fullName>
    </recommendedName>
</protein>
<dbReference type="EMBL" id="VSSQ01035681">
    <property type="protein sequence ID" value="MPM87969.1"/>
    <property type="molecule type" value="Genomic_DNA"/>
</dbReference>
<dbReference type="SUPFAM" id="SSF52266">
    <property type="entry name" value="SGNH hydrolase"/>
    <property type="match status" value="1"/>
</dbReference>
<dbReference type="Pfam" id="PF13472">
    <property type="entry name" value="Lipase_GDSL_2"/>
    <property type="match status" value="1"/>
</dbReference>
<dbReference type="InterPro" id="IPR036514">
    <property type="entry name" value="SGNH_hydro_sf"/>
</dbReference>
<dbReference type="InterPro" id="IPR013830">
    <property type="entry name" value="SGNH_hydro"/>
</dbReference>
<dbReference type="PANTHER" id="PTHR30383:SF5">
    <property type="entry name" value="SGNH HYDROLASE-TYPE ESTERASE DOMAIN-CONTAINING PROTEIN"/>
    <property type="match status" value="1"/>
</dbReference>
<dbReference type="PANTHER" id="PTHR30383">
    <property type="entry name" value="THIOESTERASE 1/PROTEASE 1/LYSOPHOSPHOLIPASE L1"/>
    <property type="match status" value="1"/>
</dbReference>